<protein>
    <recommendedName>
        <fullName evidence="3">AsmA-like C-terminal region</fullName>
    </recommendedName>
</protein>
<gene>
    <name evidence="1" type="ORF">SAMN05421823_110114</name>
</gene>
<dbReference type="EMBL" id="FNFO01000010">
    <property type="protein sequence ID" value="SDM08456.1"/>
    <property type="molecule type" value="Genomic_DNA"/>
</dbReference>
<dbReference type="OrthoDB" id="844215at2"/>
<dbReference type="RefSeq" id="WP_143017412.1">
    <property type="nucleotide sequence ID" value="NZ_FNFO01000010.1"/>
</dbReference>
<evidence type="ECO:0008006" key="3">
    <source>
        <dbReference type="Google" id="ProtNLM"/>
    </source>
</evidence>
<dbReference type="STRING" id="1075417.SAMN05421823_110114"/>
<dbReference type="Proteomes" id="UP000198510">
    <property type="component" value="Unassembled WGS sequence"/>
</dbReference>
<evidence type="ECO:0000313" key="2">
    <source>
        <dbReference type="Proteomes" id="UP000198510"/>
    </source>
</evidence>
<reference evidence="1 2" key="1">
    <citation type="submission" date="2016-10" db="EMBL/GenBank/DDBJ databases">
        <authorList>
            <person name="de Groot N.N."/>
        </authorList>
    </citation>
    <scope>NUCLEOTIDE SEQUENCE [LARGE SCALE GENOMIC DNA]</scope>
    <source>
        <strain evidence="1 2">DSM 25186</strain>
    </source>
</reference>
<organism evidence="1 2">
    <name type="scientific">Catalinimonas alkaloidigena</name>
    <dbReference type="NCBI Taxonomy" id="1075417"/>
    <lineage>
        <taxon>Bacteria</taxon>
        <taxon>Pseudomonadati</taxon>
        <taxon>Bacteroidota</taxon>
        <taxon>Cytophagia</taxon>
        <taxon>Cytophagales</taxon>
        <taxon>Catalimonadaceae</taxon>
        <taxon>Catalinimonas</taxon>
    </lineage>
</organism>
<accession>A0A1G9QBQ6</accession>
<evidence type="ECO:0000313" key="1">
    <source>
        <dbReference type="EMBL" id="SDM08456.1"/>
    </source>
</evidence>
<keyword evidence="2" id="KW-1185">Reference proteome</keyword>
<name>A0A1G9QBQ6_9BACT</name>
<dbReference type="AlphaFoldDB" id="A0A1G9QBQ6"/>
<proteinExistence type="predicted"/>
<sequence length="582" mass="67324">MKKVLIWLLSTAVILGILLTAVQVLSLYVVSPIVGRKLEQRVTEWTDSLYQLDVQNLRINLLGGTIRSSSILFGPDTSHIRQHHEQLLQQPNLFEVQLDGLNLEDIDVMRLLLKRELALDAIEIREPFVRVIRNELARTDTLAQDTAQTSRRDPLNVYQYFNGVLHTIELGELWLSEGTIVLEQWQHAENRAELPRFSLRIRDIKIDSTAHLDRDRMFYSEHFRGRAEGFRIETPDSLYVLSIDSVGIDSDGGRLSLDSLHYTPLFKRSEMGKMLEKRNASTEVSVARVDLKGVDLKRLFRLNDCYVNEVDLDQIRLLSYKNKKLYEEKRIRPLPQEILRELPIHVKIDSLKIKDGFIRYDELGEESIKPGYVTFERLNGVLRNLTNVPWMLDTGATATFDGSAYLMGQGRLDAHLKFMLGDSTDRFEVRGTLGKMDLTALNEMTVNRVFVRIKEGQNLRTDFHIVGNGERSGGELRWRYQDLKISVLNGDKVLEDEESRRDIISFLANRLVLRSDNPKGDDLRVGQIYFERNPQKSMFNYWWKSALSGMKHTLGVENPRPEEKTFWERVMNWFGAGSKQEE</sequence>